<dbReference type="GO" id="GO:0003677">
    <property type="term" value="F:DNA binding"/>
    <property type="evidence" value="ECO:0007669"/>
    <property type="project" value="UniProtKB-KW"/>
</dbReference>
<dbReference type="RefSeq" id="WP_141162240.1">
    <property type="nucleotide sequence ID" value="NZ_VHQG01000001.1"/>
</dbReference>
<dbReference type="Gene3D" id="3.90.220.20">
    <property type="entry name" value="DNA methylase specificity domains"/>
    <property type="match status" value="2"/>
</dbReference>
<dbReference type="CDD" id="cd17515">
    <property type="entry name" value="RMtype1_S_MjaORF132P_Sau1132ORF3780P-TRD1-CR1_like"/>
    <property type="match status" value="1"/>
</dbReference>
<keyword evidence="2" id="KW-0680">Restriction system</keyword>
<feature type="domain" description="Type I restriction modification DNA specificity" evidence="5">
    <location>
        <begin position="53"/>
        <end position="159"/>
    </location>
</feature>
<dbReference type="GO" id="GO:0004519">
    <property type="term" value="F:endonuclease activity"/>
    <property type="evidence" value="ECO:0007669"/>
    <property type="project" value="UniProtKB-KW"/>
</dbReference>
<comment type="similarity">
    <text evidence="1">Belongs to the type-I restriction system S methylase family.</text>
</comment>
<evidence type="ECO:0000259" key="5">
    <source>
        <dbReference type="Pfam" id="PF01420"/>
    </source>
</evidence>
<dbReference type="SUPFAM" id="SSF116734">
    <property type="entry name" value="DNA methylase specificity domain"/>
    <property type="match status" value="2"/>
</dbReference>
<evidence type="ECO:0000313" key="7">
    <source>
        <dbReference type="Proteomes" id="UP000316252"/>
    </source>
</evidence>
<sequence length="372" mass="39980">MSTLGDALKFAGRPERISHPSDERFVTVRMNGGGAVERRIGSGKTPVPFTGYRVRAGQFIYSRIDARNGAYALVPSELDGAVVSKDFPVFDVRTDRALPEYLLHFMRAGSLQRQVQAASFGATNRQRVSEETFLGFSLQLPSIDEQRRIAAILDYADALRAKRRQANEGLSQLQAAMFTSMFATAPRRPLSELATTTSGGTPRRDVEGNYGGTIPWVKSGELHSGVITSTEETLTQQGLASSSAKLLPPGTVLLAMYGATAGVVGELGIEATTNQAVCAITPGEELDAAFLVGALRSQTATLVSRAAGGAQPNLSQGIVRELPIPFASIRDQRAYAQRVASIRAERARATSHSLHLDELFASLQARAFRGEL</sequence>
<accession>A0A506Y6P3</accession>
<evidence type="ECO:0000256" key="2">
    <source>
        <dbReference type="ARBA" id="ARBA00022747"/>
    </source>
</evidence>
<keyword evidence="7" id="KW-1185">Reference proteome</keyword>
<keyword evidence="6" id="KW-0378">Hydrolase</keyword>
<dbReference type="InterPro" id="IPR052021">
    <property type="entry name" value="Type-I_RS_S_subunit"/>
</dbReference>
<evidence type="ECO:0000256" key="1">
    <source>
        <dbReference type="ARBA" id="ARBA00010923"/>
    </source>
</evidence>
<dbReference type="PANTHER" id="PTHR30408:SF12">
    <property type="entry name" value="TYPE I RESTRICTION ENZYME MJAVIII SPECIFICITY SUBUNIT"/>
    <property type="match status" value="1"/>
</dbReference>
<dbReference type="EMBL" id="VHQG01000001">
    <property type="protein sequence ID" value="TPW77712.1"/>
    <property type="molecule type" value="Genomic_DNA"/>
</dbReference>
<dbReference type="PANTHER" id="PTHR30408">
    <property type="entry name" value="TYPE-1 RESTRICTION ENZYME ECOKI SPECIFICITY PROTEIN"/>
    <property type="match status" value="1"/>
</dbReference>
<keyword evidence="6" id="KW-0540">Nuclease</keyword>
<keyword evidence="3" id="KW-0238">DNA-binding</keyword>
<proteinExistence type="inferred from homology"/>
<keyword evidence="6" id="KW-0255">Endonuclease</keyword>
<feature type="region of interest" description="Disordered" evidence="4">
    <location>
        <begin position="191"/>
        <end position="210"/>
    </location>
</feature>
<dbReference type="AlphaFoldDB" id="A0A506Y6P3"/>
<dbReference type="GO" id="GO:0009307">
    <property type="term" value="P:DNA restriction-modification system"/>
    <property type="evidence" value="ECO:0007669"/>
    <property type="project" value="UniProtKB-KW"/>
</dbReference>
<dbReference type="OrthoDB" id="3197085at2"/>
<reference evidence="6 7" key="1">
    <citation type="submission" date="2019-06" db="EMBL/GenBank/DDBJ databases">
        <authorList>
            <person name="Li F."/>
        </authorList>
    </citation>
    <scope>NUCLEOTIDE SEQUENCE [LARGE SCALE GENOMIC DNA]</scope>
    <source>
        <strain evidence="6 7">10F1D-1</strain>
    </source>
</reference>
<evidence type="ECO:0000256" key="4">
    <source>
        <dbReference type="SAM" id="MobiDB-lite"/>
    </source>
</evidence>
<organism evidence="6 7">
    <name type="scientific">Schumannella soli</name>
    <dbReference type="NCBI Taxonomy" id="2590779"/>
    <lineage>
        <taxon>Bacteria</taxon>
        <taxon>Bacillati</taxon>
        <taxon>Actinomycetota</taxon>
        <taxon>Actinomycetes</taxon>
        <taxon>Micrococcales</taxon>
        <taxon>Microbacteriaceae</taxon>
        <taxon>Schumannella</taxon>
    </lineage>
</organism>
<dbReference type="Pfam" id="PF01420">
    <property type="entry name" value="Methylase_S"/>
    <property type="match status" value="2"/>
</dbReference>
<dbReference type="Proteomes" id="UP000316252">
    <property type="component" value="Unassembled WGS sequence"/>
</dbReference>
<gene>
    <name evidence="6" type="ORF">FJ657_03390</name>
</gene>
<name>A0A506Y6P3_9MICO</name>
<evidence type="ECO:0000313" key="6">
    <source>
        <dbReference type="EMBL" id="TPW77712.1"/>
    </source>
</evidence>
<comment type="caution">
    <text evidence="6">The sequence shown here is derived from an EMBL/GenBank/DDBJ whole genome shotgun (WGS) entry which is preliminary data.</text>
</comment>
<feature type="domain" description="Type I restriction modification DNA specificity" evidence="5">
    <location>
        <begin position="189"/>
        <end position="337"/>
    </location>
</feature>
<protein>
    <submittedName>
        <fullName evidence="6">Restriction endonuclease subunit S</fullName>
    </submittedName>
</protein>
<dbReference type="InterPro" id="IPR000055">
    <property type="entry name" value="Restrct_endonuc_typeI_TRD"/>
</dbReference>
<evidence type="ECO:0000256" key="3">
    <source>
        <dbReference type="ARBA" id="ARBA00023125"/>
    </source>
</evidence>
<dbReference type="InterPro" id="IPR044946">
    <property type="entry name" value="Restrct_endonuc_typeI_TRD_sf"/>
</dbReference>